<keyword evidence="5" id="KW-0411">Iron-sulfur</keyword>
<dbReference type="Pfam" id="PF13183">
    <property type="entry name" value="Fer4_8"/>
    <property type="match status" value="1"/>
</dbReference>
<evidence type="ECO:0000256" key="4">
    <source>
        <dbReference type="ARBA" id="ARBA00023004"/>
    </source>
</evidence>
<dbReference type="GO" id="GO:0051539">
    <property type="term" value="F:4 iron, 4 sulfur cluster binding"/>
    <property type="evidence" value="ECO:0007669"/>
    <property type="project" value="UniProtKB-KW"/>
</dbReference>
<evidence type="ECO:0000256" key="1">
    <source>
        <dbReference type="ARBA" id="ARBA00022485"/>
    </source>
</evidence>
<dbReference type="RefSeq" id="WP_054935654.1">
    <property type="nucleotide sequence ID" value="NZ_PVXL01000065.1"/>
</dbReference>
<dbReference type="GO" id="GO:0016491">
    <property type="term" value="F:oxidoreductase activity"/>
    <property type="evidence" value="ECO:0007669"/>
    <property type="project" value="UniProtKB-KW"/>
</dbReference>
<proteinExistence type="predicted"/>
<dbReference type="PROSITE" id="PS51379">
    <property type="entry name" value="4FE4S_FER_2"/>
    <property type="match status" value="1"/>
</dbReference>
<organism evidence="7 8">
    <name type="scientific">Neomoorella stamsii</name>
    <dbReference type="NCBI Taxonomy" id="1266720"/>
    <lineage>
        <taxon>Bacteria</taxon>
        <taxon>Bacillati</taxon>
        <taxon>Bacillota</taxon>
        <taxon>Clostridia</taxon>
        <taxon>Neomoorellales</taxon>
        <taxon>Neomoorellaceae</taxon>
        <taxon>Neomoorella</taxon>
    </lineage>
</organism>
<name>A0A9X7J0V0_9FIRM</name>
<protein>
    <submittedName>
        <fullName evidence="7">Succinate dehydrogenase iron-sulfur subunit</fullName>
    </submittedName>
</protein>
<dbReference type="GO" id="GO:0005886">
    <property type="term" value="C:plasma membrane"/>
    <property type="evidence" value="ECO:0007669"/>
    <property type="project" value="TreeGrafter"/>
</dbReference>
<keyword evidence="3" id="KW-0560">Oxidoreductase</keyword>
<evidence type="ECO:0000313" key="8">
    <source>
        <dbReference type="Proteomes" id="UP000239430"/>
    </source>
</evidence>
<keyword evidence="8" id="KW-1185">Reference proteome</keyword>
<dbReference type="PROSITE" id="PS00198">
    <property type="entry name" value="4FE4S_FER_1"/>
    <property type="match status" value="1"/>
</dbReference>
<dbReference type="GO" id="GO:0046872">
    <property type="term" value="F:metal ion binding"/>
    <property type="evidence" value="ECO:0007669"/>
    <property type="project" value="UniProtKB-KW"/>
</dbReference>
<dbReference type="PANTHER" id="PTHR43255:SF1">
    <property type="entry name" value="IRON-SULFUR-BINDING OXIDOREDUCTASE FADF-RELATED"/>
    <property type="match status" value="1"/>
</dbReference>
<dbReference type="EMBL" id="PVXL01000065">
    <property type="protein sequence ID" value="PRR70386.1"/>
    <property type="molecule type" value="Genomic_DNA"/>
</dbReference>
<sequence length="181" mass="20132">MAINISRSALPEDGELWKIAAACFQCGRCTGGCPVVFAARETPRQVIRLLQLGVWEKALASPTIWVCAGCHFCTVECPRGVDLQGLMVRLKQLALRQGKHKKEAAFYQAFLMGIKRNGRIFEPGLLLVYARRAGVNVLKPQVKVGMQMLRRGQVTLRPSLVEDRMKLRALLETLTRGGREG</sequence>
<dbReference type="InterPro" id="IPR017896">
    <property type="entry name" value="4Fe4S_Fe-S-bd"/>
</dbReference>
<reference evidence="7 8" key="1">
    <citation type="submission" date="2018-03" db="EMBL/GenBank/DDBJ databases">
        <title>Genome sequence of Moorella stamsii DSM 26217.</title>
        <authorList>
            <person name="Poehlein A."/>
            <person name="Daniel R."/>
        </authorList>
    </citation>
    <scope>NUCLEOTIDE SEQUENCE [LARGE SCALE GENOMIC DNA]</scope>
    <source>
        <strain evidence="8">DSM 26217</strain>
    </source>
</reference>
<evidence type="ECO:0000259" key="6">
    <source>
        <dbReference type="PROSITE" id="PS51379"/>
    </source>
</evidence>
<keyword evidence="4" id="KW-0408">Iron</keyword>
<dbReference type="SUPFAM" id="SSF46548">
    <property type="entry name" value="alpha-helical ferredoxin"/>
    <property type="match status" value="1"/>
</dbReference>
<evidence type="ECO:0000256" key="2">
    <source>
        <dbReference type="ARBA" id="ARBA00022723"/>
    </source>
</evidence>
<dbReference type="InterPro" id="IPR051460">
    <property type="entry name" value="HdrC_iron-sulfur_subunit"/>
</dbReference>
<evidence type="ECO:0000256" key="3">
    <source>
        <dbReference type="ARBA" id="ARBA00023002"/>
    </source>
</evidence>
<keyword evidence="1" id="KW-0004">4Fe-4S</keyword>
<evidence type="ECO:0000313" key="7">
    <source>
        <dbReference type="EMBL" id="PRR70386.1"/>
    </source>
</evidence>
<dbReference type="Proteomes" id="UP000239430">
    <property type="component" value="Unassembled WGS sequence"/>
</dbReference>
<comment type="caution">
    <text evidence="7">The sequence shown here is derived from an EMBL/GenBank/DDBJ whole genome shotgun (WGS) entry which is preliminary data.</text>
</comment>
<dbReference type="InterPro" id="IPR009051">
    <property type="entry name" value="Helical_ferredxn"/>
</dbReference>
<feature type="domain" description="4Fe-4S ferredoxin-type" evidence="6">
    <location>
        <begin position="14"/>
        <end position="44"/>
    </location>
</feature>
<dbReference type="PANTHER" id="PTHR43255">
    <property type="entry name" value="IRON-SULFUR-BINDING OXIDOREDUCTASE FADF-RELATED-RELATED"/>
    <property type="match status" value="1"/>
</dbReference>
<evidence type="ECO:0000256" key="5">
    <source>
        <dbReference type="ARBA" id="ARBA00023014"/>
    </source>
</evidence>
<dbReference type="InterPro" id="IPR017900">
    <property type="entry name" value="4Fe4S_Fe_S_CS"/>
</dbReference>
<dbReference type="Gene3D" id="1.10.1060.10">
    <property type="entry name" value="Alpha-helical ferredoxin"/>
    <property type="match status" value="1"/>
</dbReference>
<accession>A0A9X7J0V0</accession>
<gene>
    <name evidence="7" type="ORF">MOST_27780</name>
</gene>
<keyword evidence="2" id="KW-0479">Metal-binding</keyword>
<dbReference type="AlphaFoldDB" id="A0A9X7J0V0"/>